<dbReference type="GeneTree" id="ENSGT00940000160415"/>
<dbReference type="GO" id="GO:0004303">
    <property type="term" value="F:estradiol 17-beta-dehydrogenase [NAD(P)+] activity"/>
    <property type="evidence" value="ECO:0007669"/>
    <property type="project" value="TreeGrafter"/>
</dbReference>
<evidence type="ECO:0000256" key="2">
    <source>
        <dbReference type="ARBA" id="ARBA00023002"/>
    </source>
</evidence>
<dbReference type="GO" id="GO:0005829">
    <property type="term" value="C:cytosol"/>
    <property type="evidence" value="ECO:0007669"/>
    <property type="project" value="TreeGrafter"/>
</dbReference>
<dbReference type="Ensembl" id="ENSACLT00000081357.1">
    <property type="protein sequence ID" value="ENSACLP00000076580.1"/>
    <property type="gene ID" value="ENSACLG00000003253.2"/>
</dbReference>
<dbReference type="AlphaFoldDB" id="A0AAX7V4P6"/>
<dbReference type="Pfam" id="PF00106">
    <property type="entry name" value="adh_short"/>
    <property type="match status" value="2"/>
</dbReference>
<organism evidence="3 4">
    <name type="scientific">Astatotilapia calliptera</name>
    <name type="common">Eastern happy</name>
    <name type="synonym">Chromis callipterus</name>
    <dbReference type="NCBI Taxonomy" id="8154"/>
    <lineage>
        <taxon>Eukaryota</taxon>
        <taxon>Metazoa</taxon>
        <taxon>Chordata</taxon>
        <taxon>Craniata</taxon>
        <taxon>Vertebrata</taxon>
        <taxon>Euteleostomi</taxon>
        <taxon>Actinopterygii</taxon>
        <taxon>Neopterygii</taxon>
        <taxon>Teleostei</taxon>
        <taxon>Neoteleostei</taxon>
        <taxon>Acanthomorphata</taxon>
        <taxon>Ovalentaria</taxon>
        <taxon>Cichlomorphae</taxon>
        <taxon>Cichliformes</taxon>
        <taxon>Cichlidae</taxon>
        <taxon>African cichlids</taxon>
        <taxon>Pseudocrenilabrinae</taxon>
        <taxon>Haplochromini</taxon>
        <taxon>Astatotilapia</taxon>
    </lineage>
</organism>
<name>A0AAX7V4P6_ASTCA</name>
<keyword evidence="2" id="KW-0560">Oxidoreductase</keyword>
<dbReference type="GO" id="GO:0006703">
    <property type="term" value="P:estrogen biosynthetic process"/>
    <property type="evidence" value="ECO:0007669"/>
    <property type="project" value="TreeGrafter"/>
</dbReference>
<dbReference type="InterPro" id="IPR036291">
    <property type="entry name" value="NAD(P)-bd_dom_sf"/>
</dbReference>
<dbReference type="PANTHER" id="PTHR43391:SF15">
    <property type="entry name" value="17-BETA-HYDROXYSTEROID DEHYDROGENASE TYPE 1"/>
    <property type="match status" value="1"/>
</dbReference>
<evidence type="ECO:0000313" key="3">
    <source>
        <dbReference type="Ensembl" id="ENSACLP00000076580.1"/>
    </source>
</evidence>
<evidence type="ECO:0000313" key="4">
    <source>
        <dbReference type="Proteomes" id="UP000265100"/>
    </source>
</evidence>
<keyword evidence="4" id="KW-1185">Reference proteome</keyword>
<dbReference type="PANTHER" id="PTHR43391">
    <property type="entry name" value="RETINOL DEHYDROGENASE-RELATED"/>
    <property type="match status" value="1"/>
</dbReference>
<dbReference type="InterPro" id="IPR002347">
    <property type="entry name" value="SDR_fam"/>
</dbReference>
<reference evidence="4" key="2">
    <citation type="submission" date="2023-03" db="EMBL/GenBank/DDBJ databases">
        <authorList>
            <consortium name="Wellcome Sanger Institute Data Sharing"/>
        </authorList>
    </citation>
    <scope>NUCLEOTIDE SEQUENCE [LARGE SCALE GENOMIC DNA]</scope>
</reference>
<reference evidence="3" key="3">
    <citation type="submission" date="2025-08" db="UniProtKB">
        <authorList>
            <consortium name="Ensembl"/>
        </authorList>
    </citation>
    <scope>IDENTIFICATION</scope>
</reference>
<evidence type="ECO:0000256" key="1">
    <source>
        <dbReference type="ARBA" id="ARBA00006484"/>
    </source>
</evidence>
<reference evidence="3 4" key="1">
    <citation type="submission" date="2018-05" db="EMBL/GenBank/DDBJ databases">
        <authorList>
            <person name="Datahose"/>
        </authorList>
    </citation>
    <scope>NUCLEOTIDE SEQUENCE</scope>
</reference>
<dbReference type="SUPFAM" id="SSF51735">
    <property type="entry name" value="NAD(P)-binding Rossmann-fold domains"/>
    <property type="match status" value="1"/>
</dbReference>
<comment type="similarity">
    <text evidence="1">Belongs to the short-chain dehydrogenases/reductases (SDR) family.</text>
</comment>
<dbReference type="Proteomes" id="UP000265100">
    <property type="component" value="Chromosome 4"/>
</dbReference>
<proteinExistence type="inferred from homology"/>
<dbReference type="Gene3D" id="3.40.50.720">
    <property type="entry name" value="NAD(P)-binding Rossmann-like Domain"/>
    <property type="match status" value="1"/>
</dbReference>
<dbReference type="PRINTS" id="PR00081">
    <property type="entry name" value="GDHRDH"/>
</dbReference>
<accession>A0AAX7V4P6</accession>
<reference evidence="3" key="4">
    <citation type="submission" date="2025-09" db="UniProtKB">
        <authorList>
            <consortium name="Ensembl"/>
        </authorList>
    </citation>
    <scope>IDENTIFICATION</scope>
</reference>
<gene>
    <name evidence="3" type="primary">HSD17B1</name>
</gene>
<protein>
    <submittedName>
        <fullName evidence="3">Hydroxysteroid 17-beta dehydrogenase 1</fullName>
    </submittedName>
</protein>
<sequence length="386" mass="42518">MKLYQQGHEKKIEGLQLADNGQMFSLKCPCDSVRCKNSFNMPPFYSVAHFAVSSSLCSTGSFNVGELGSMDKKVVLITGCSSGIGLSLAVRLASDPDKTFKVYATMRNLSKKERLLESVKGLHRDTLDILQMDVTDRQSILDARDRIVEKRINILGMDPCQCVPIRIGKCDLSGLMCLSLLFAVCNAGVGLMGPLEVQSLNSMRHILEVNLLGTIQTIQAFLPQMKAQSQGRILVTGSTGGLHGLPFNEVYCASKFAIEGACESLAILLKHFNIHVSLIECGPVNTDFLVNLKKTELGDTSLQQVDTQTQRLYEKYLQHCRSVFQNAAQDTEDIVKVFLDAIQSPSPAFRYFTSTTGPPVTQLKVTEPDDSYISAMSKIIFSPEEQ</sequence>